<keyword evidence="1" id="KW-0812">Transmembrane</keyword>
<reference evidence="2 3" key="1">
    <citation type="submission" date="2020-04" db="EMBL/GenBank/DDBJ databases">
        <title>Arthrobacter sp. nov.</title>
        <authorList>
            <person name="Liu S."/>
        </authorList>
    </citation>
    <scope>NUCLEOTIDE SEQUENCE [LARGE SCALE GENOMIC DNA]</scope>
    <source>
        <strain evidence="2 3">E918</strain>
    </source>
</reference>
<dbReference type="AlphaFoldDB" id="A0A7X6K4B4"/>
<evidence type="ECO:0000313" key="2">
    <source>
        <dbReference type="EMBL" id="NKX53034.1"/>
    </source>
</evidence>
<accession>A0A7X6K4B4</accession>
<dbReference type="Proteomes" id="UP000544090">
    <property type="component" value="Unassembled WGS sequence"/>
</dbReference>
<evidence type="ECO:0000256" key="1">
    <source>
        <dbReference type="SAM" id="Phobius"/>
    </source>
</evidence>
<protein>
    <submittedName>
        <fullName evidence="2">Uncharacterized protein</fullName>
    </submittedName>
</protein>
<proteinExistence type="predicted"/>
<gene>
    <name evidence="2" type="ORF">HGG74_00490</name>
</gene>
<dbReference type="EMBL" id="JAAZSQ010000001">
    <property type="protein sequence ID" value="NKX53034.1"/>
    <property type="molecule type" value="Genomic_DNA"/>
</dbReference>
<dbReference type="RefSeq" id="WP_168484392.1">
    <property type="nucleotide sequence ID" value="NZ_JAAZSQ010000001.1"/>
</dbReference>
<comment type="caution">
    <text evidence="2">The sequence shown here is derived from an EMBL/GenBank/DDBJ whole genome shotgun (WGS) entry which is preliminary data.</text>
</comment>
<organism evidence="2 3">
    <name type="scientific">Arthrobacter mobilis</name>
    <dbReference type="NCBI Taxonomy" id="2724944"/>
    <lineage>
        <taxon>Bacteria</taxon>
        <taxon>Bacillati</taxon>
        <taxon>Actinomycetota</taxon>
        <taxon>Actinomycetes</taxon>
        <taxon>Micrococcales</taxon>
        <taxon>Micrococcaceae</taxon>
        <taxon>Arthrobacter</taxon>
    </lineage>
</organism>
<keyword evidence="3" id="KW-1185">Reference proteome</keyword>
<evidence type="ECO:0000313" key="3">
    <source>
        <dbReference type="Proteomes" id="UP000544090"/>
    </source>
</evidence>
<feature type="transmembrane region" description="Helical" evidence="1">
    <location>
        <begin position="6"/>
        <end position="27"/>
    </location>
</feature>
<keyword evidence="1" id="KW-0472">Membrane</keyword>
<sequence length="152" mass="17466">MELNTIIPPALSVIGVAIGALVGLIGVNMTQKHTSAREFRLRLWELRSQTYVDLLGWTGWVEHWYIAGRPDKYERPHTVDMARIAARLRAFDDKATGDKASRLLEELIPYVSRQDISDHQPPPVRIRELARELTERARWRLASESFDSAQNF</sequence>
<keyword evidence="1" id="KW-1133">Transmembrane helix</keyword>
<name>A0A7X6K4B4_9MICC</name>